<dbReference type="InterPro" id="IPR036890">
    <property type="entry name" value="HATPase_C_sf"/>
</dbReference>
<dbReference type="SUPFAM" id="SSF158472">
    <property type="entry name" value="HAMP domain-like"/>
    <property type="match status" value="1"/>
</dbReference>
<reference evidence="12 13" key="1">
    <citation type="submission" date="2020-08" db="EMBL/GenBank/DDBJ databases">
        <title>Sequencing the genomes of 1000 actinobacteria strains.</title>
        <authorList>
            <person name="Klenk H.-P."/>
        </authorList>
    </citation>
    <scope>NUCLEOTIDE SEQUENCE [LARGE SCALE GENOMIC DNA]</scope>
    <source>
        <strain evidence="12 13">DSM 15626</strain>
    </source>
</reference>
<dbReference type="GO" id="GO:0000155">
    <property type="term" value="F:phosphorelay sensor kinase activity"/>
    <property type="evidence" value="ECO:0007669"/>
    <property type="project" value="InterPro"/>
</dbReference>
<gene>
    <name evidence="12" type="ORF">HNR71_001149</name>
</gene>
<dbReference type="PROSITE" id="PS50885">
    <property type="entry name" value="HAMP"/>
    <property type="match status" value="1"/>
</dbReference>
<dbReference type="InterPro" id="IPR005467">
    <property type="entry name" value="His_kinase_dom"/>
</dbReference>
<dbReference type="Pfam" id="PF00512">
    <property type="entry name" value="HisKA"/>
    <property type="match status" value="1"/>
</dbReference>
<dbReference type="CDD" id="cd00075">
    <property type="entry name" value="HATPase"/>
    <property type="match status" value="1"/>
</dbReference>
<dbReference type="Gene3D" id="3.30.565.10">
    <property type="entry name" value="Histidine kinase-like ATPase, C-terminal domain"/>
    <property type="match status" value="1"/>
</dbReference>
<keyword evidence="8" id="KW-1133">Transmembrane helix</keyword>
<evidence type="ECO:0000256" key="1">
    <source>
        <dbReference type="ARBA" id="ARBA00000085"/>
    </source>
</evidence>
<evidence type="ECO:0000256" key="6">
    <source>
        <dbReference type="ARBA" id="ARBA00022692"/>
    </source>
</evidence>
<comment type="catalytic activity">
    <reaction evidence="1">
        <text>ATP + protein L-histidine = ADP + protein N-phospho-L-histidine.</text>
        <dbReference type="EC" id="2.7.13.3"/>
    </reaction>
</comment>
<evidence type="ECO:0000256" key="9">
    <source>
        <dbReference type="ARBA" id="ARBA00023012"/>
    </source>
</evidence>
<dbReference type="SMART" id="SM00388">
    <property type="entry name" value="HisKA"/>
    <property type="match status" value="1"/>
</dbReference>
<dbReference type="PANTHER" id="PTHR43547">
    <property type="entry name" value="TWO-COMPONENT HISTIDINE KINASE"/>
    <property type="match status" value="1"/>
</dbReference>
<proteinExistence type="predicted"/>
<evidence type="ECO:0000256" key="7">
    <source>
        <dbReference type="ARBA" id="ARBA00022777"/>
    </source>
</evidence>
<dbReference type="RefSeq" id="WP_238355140.1">
    <property type="nucleotide sequence ID" value="NZ_BAAAGT010000001.1"/>
</dbReference>
<dbReference type="AlphaFoldDB" id="A0A841S9D1"/>
<accession>A0A841S9D1</accession>
<dbReference type="InterPro" id="IPR003594">
    <property type="entry name" value="HATPase_dom"/>
</dbReference>
<dbReference type="SUPFAM" id="SSF55874">
    <property type="entry name" value="ATPase domain of HSP90 chaperone/DNA topoisomerase II/histidine kinase"/>
    <property type="match status" value="1"/>
</dbReference>
<comment type="subcellular location">
    <subcellularLocation>
        <location evidence="2">Cell membrane</location>
    </subcellularLocation>
</comment>
<dbReference type="SUPFAM" id="SSF47384">
    <property type="entry name" value="Homodimeric domain of signal transducing histidine kinase"/>
    <property type="match status" value="1"/>
</dbReference>
<protein>
    <recommendedName>
        <fullName evidence="3">histidine kinase</fullName>
        <ecNumber evidence="3">2.7.13.3</ecNumber>
    </recommendedName>
</protein>
<evidence type="ECO:0000259" key="11">
    <source>
        <dbReference type="PROSITE" id="PS50885"/>
    </source>
</evidence>
<dbReference type="Proteomes" id="UP000553957">
    <property type="component" value="Unassembled WGS sequence"/>
</dbReference>
<dbReference type="CDD" id="cd06225">
    <property type="entry name" value="HAMP"/>
    <property type="match status" value="1"/>
</dbReference>
<feature type="domain" description="Histidine kinase" evidence="10">
    <location>
        <begin position="446"/>
        <end position="660"/>
    </location>
</feature>
<keyword evidence="8" id="KW-0472">Membrane</keyword>
<keyword evidence="4" id="KW-0597">Phosphoprotein</keyword>
<dbReference type="SMART" id="SM00304">
    <property type="entry name" value="HAMP"/>
    <property type="match status" value="1"/>
</dbReference>
<evidence type="ECO:0000259" key="10">
    <source>
        <dbReference type="PROSITE" id="PS50109"/>
    </source>
</evidence>
<dbReference type="InterPro" id="IPR003661">
    <property type="entry name" value="HisK_dim/P_dom"/>
</dbReference>
<keyword evidence="6" id="KW-0812">Transmembrane</keyword>
<dbReference type="PANTHER" id="PTHR43547:SF2">
    <property type="entry name" value="HYBRID SIGNAL TRANSDUCTION HISTIDINE KINASE C"/>
    <property type="match status" value="1"/>
</dbReference>
<dbReference type="InterPro" id="IPR036097">
    <property type="entry name" value="HisK_dim/P_sf"/>
</dbReference>
<evidence type="ECO:0000313" key="13">
    <source>
        <dbReference type="Proteomes" id="UP000553957"/>
    </source>
</evidence>
<evidence type="ECO:0000256" key="4">
    <source>
        <dbReference type="ARBA" id="ARBA00022553"/>
    </source>
</evidence>
<dbReference type="EC" id="2.7.13.3" evidence="3"/>
<name>A0A841S9D1_9ACTN</name>
<dbReference type="FunFam" id="3.30.565.10:FF:000006">
    <property type="entry name" value="Sensor histidine kinase WalK"/>
    <property type="match status" value="1"/>
</dbReference>
<dbReference type="Gene3D" id="1.10.8.500">
    <property type="entry name" value="HAMP domain in histidine kinase"/>
    <property type="match status" value="1"/>
</dbReference>
<evidence type="ECO:0000256" key="3">
    <source>
        <dbReference type="ARBA" id="ARBA00012438"/>
    </source>
</evidence>
<dbReference type="PROSITE" id="PS50109">
    <property type="entry name" value="HIS_KIN"/>
    <property type="match status" value="1"/>
</dbReference>
<dbReference type="Pfam" id="PF00672">
    <property type="entry name" value="HAMP"/>
    <property type="match status" value="1"/>
</dbReference>
<dbReference type="Gene3D" id="1.10.287.130">
    <property type="match status" value="1"/>
</dbReference>
<evidence type="ECO:0000256" key="5">
    <source>
        <dbReference type="ARBA" id="ARBA00022679"/>
    </source>
</evidence>
<dbReference type="SMART" id="SM00387">
    <property type="entry name" value="HATPase_c"/>
    <property type="match status" value="1"/>
</dbReference>
<evidence type="ECO:0000256" key="8">
    <source>
        <dbReference type="ARBA" id="ARBA00022989"/>
    </source>
</evidence>
<evidence type="ECO:0000313" key="12">
    <source>
        <dbReference type="EMBL" id="MBB6565512.1"/>
    </source>
</evidence>
<dbReference type="InterPro" id="IPR004358">
    <property type="entry name" value="Sig_transdc_His_kin-like_C"/>
</dbReference>
<keyword evidence="5 12" id="KW-0808">Transferase</keyword>
<dbReference type="EMBL" id="JACHKF010000001">
    <property type="protein sequence ID" value="MBB6565512.1"/>
    <property type="molecule type" value="Genomic_DNA"/>
</dbReference>
<dbReference type="CDD" id="cd00082">
    <property type="entry name" value="HisKA"/>
    <property type="match status" value="1"/>
</dbReference>
<sequence length="660" mass="69506">MRRSLLVRFLGLSLAVALGAVVATAVIASYSTTESLQGELDANAGQLQADTRIYSSLSDYAVNHNGWAGVDKEVRRLADETGRRIAVTEPDGTVIADSARMLGAAPELPSVPAATIDASNQAGLASAVPLMSYKAVGRTVSVGSAVQFTSARAWAPIGDPSWGLTDKEREERAKLAQQAADCLDARGFPAYVATSDGTTTVTIQAGQTDDGTGLEIVQPANGYLMAGVEAQLADSVPPTAGKPITKADKERAEEATARSKAAAACTPKGLYAPSAKAKLVNDDEVRRAKECLDAARIKFTLTRTEDGLQQVTVPKGTEATTPAQFFECAQQASSQALAPYVAPPAQLFLGSKSTFNLFSAEGMLRTAATALGVMLIAALVMLLTGRRLVRPIVALTGAAQRMRNGDHAARVPVTGKDEVARLGHAFNAMAESIQRADFQRKAMVSDVAHELRTPLANIKGYLVASEDGVVPLDAELVTSLLEETGLLEHLVADLQDLALADAGMLRMHPAERNLTEIAQQVVLAHRPAAEAAGVTLTADVPAQAMAAVDNARMRQALGNLVANAIRFTPTGGTVVVGVRPVDDGYNLTVTDNGAGIAEEHLPHLFDRFYRAEQSRSRTTGGSGLGLAITKHLIEAHQGTITVTSRLNSGSVFTAWIPRKH</sequence>
<feature type="domain" description="HAMP" evidence="11">
    <location>
        <begin position="386"/>
        <end position="438"/>
    </location>
</feature>
<comment type="caution">
    <text evidence="12">The sequence shown here is derived from an EMBL/GenBank/DDBJ whole genome shotgun (WGS) entry which is preliminary data.</text>
</comment>
<dbReference type="InterPro" id="IPR003660">
    <property type="entry name" value="HAMP_dom"/>
</dbReference>
<dbReference type="GO" id="GO:0005886">
    <property type="term" value="C:plasma membrane"/>
    <property type="evidence" value="ECO:0007669"/>
    <property type="project" value="UniProtKB-SubCell"/>
</dbReference>
<dbReference type="Pfam" id="PF02518">
    <property type="entry name" value="HATPase_c"/>
    <property type="match status" value="1"/>
</dbReference>
<keyword evidence="7 12" id="KW-0418">Kinase</keyword>
<organism evidence="12 13">
    <name type="scientific">Kribbella sandramycini</name>
    <dbReference type="NCBI Taxonomy" id="60450"/>
    <lineage>
        <taxon>Bacteria</taxon>
        <taxon>Bacillati</taxon>
        <taxon>Actinomycetota</taxon>
        <taxon>Actinomycetes</taxon>
        <taxon>Propionibacteriales</taxon>
        <taxon>Kribbellaceae</taxon>
        <taxon>Kribbella</taxon>
    </lineage>
</organism>
<keyword evidence="9" id="KW-0902">Two-component regulatory system</keyword>
<dbReference type="PRINTS" id="PR00344">
    <property type="entry name" value="BCTRLSENSOR"/>
</dbReference>
<evidence type="ECO:0000256" key="2">
    <source>
        <dbReference type="ARBA" id="ARBA00004236"/>
    </source>
</evidence>